<evidence type="ECO:0000313" key="2">
    <source>
        <dbReference type="Proteomes" id="UP001145087"/>
    </source>
</evidence>
<dbReference type="InterPro" id="IPR011990">
    <property type="entry name" value="TPR-like_helical_dom_sf"/>
</dbReference>
<organism evidence="1 2">
    <name type="scientific">Draconibacterium aestuarii</name>
    <dbReference type="NCBI Taxonomy" id="2998507"/>
    <lineage>
        <taxon>Bacteria</taxon>
        <taxon>Pseudomonadati</taxon>
        <taxon>Bacteroidota</taxon>
        <taxon>Bacteroidia</taxon>
        <taxon>Marinilabiliales</taxon>
        <taxon>Prolixibacteraceae</taxon>
        <taxon>Draconibacterium</taxon>
    </lineage>
</organism>
<dbReference type="Gene3D" id="1.25.40.10">
    <property type="entry name" value="Tetratricopeptide repeat domain"/>
    <property type="match status" value="1"/>
</dbReference>
<proteinExistence type="predicted"/>
<name>A0A9X3J7M1_9BACT</name>
<dbReference type="RefSeq" id="WP_343334470.1">
    <property type="nucleotide sequence ID" value="NZ_JAPOHD010000031.1"/>
</dbReference>
<dbReference type="PROSITE" id="PS51257">
    <property type="entry name" value="PROKAR_LIPOPROTEIN"/>
    <property type="match status" value="1"/>
</dbReference>
<reference evidence="1" key="1">
    <citation type="submission" date="2022-11" db="EMBL/GenBank/DDBJ databases">
        <title>Marilongibacter aestuarii gen. nov., sp. nov., isolated from tidal flat sediment.</title>
        <authorList>
            <person name="Jiayan W."/>
        </authorList>
    </citation>
    <scope>NUCLEOTIDE SEQUENCE</scope>
    <source>
        <strain evidence="1">Z1-6</strain>
    </source>
</reference>
<gene>
    <name evidence="1" type="ORF">OU798_17445</name>
</gene>
<evidence type="ECO:0000313" key="1">
    <source>
        <dbReference type="EMBL" id="MCY1722142.1"/>
    </source>
</evidence>
<dbReference type="Proteomes" id="UP001145087">
    <property type="component" value="Unassembled WGS sequence"/>
</dbReference>
<comment type="caution">
    <text evidence="1">The sequence shown here is derived from an EMBL/GenBank/DDBJ whole genome shotgun (WGS) entry which is preliminary data.</text>
</comment>
<accession>A0A9X3J7M1</accession>
<evidence type="ECO:0008006" key="3">
    <source>
        <dbReference type="Google" id="ProtNLM"/>
    </source>
</evidence>
<keyword evidence="2" id="KW-1185">Reference proteome</keyword>
<dbReference type="EMBL" id="JAPOHD010000031">
    <property type="protein sequence ID" value="MCY1722142.1"/>
    <property type="molecule type" value="Genomic_DNA"/>
</dbReference>
<protein>
    <recommendedName>
        <fullName evidence="3">Tetratricopeptide repeat protein</fullName>
    </recommendedName>
</protein>
<dbReference type="AlphaFoldDB" id="A0A9X3J7M1"/>
<sequence length="291" mass="32984">MNLGRSLWGGIIVVLLTSCGAPKVLTTSKTDAIGFEISGDFKQATTAWDQYFTQVSVEETPGVDFAGAAKTAFKAGELAKAKGWFDQARYKNYADAGMYETLAKIYEAENNLSKELSALEMYTEKFGTTNTDVNARLFSVYSEIKENDKALGLWAKMDAGSKSTEANLYNYFQVNKALENNAVCDSVSLAILELNPDNIAALEWNARKYYWEGQNRYKREMDKYNEKKTTKNYKILLNELEVVTADFNKALPYLNKLWELNPGNEYAGYLANIYALFGNEKKTNYYKNYRK</sequence>